<comment type="similarity">
    <text evidence="1">Belongs to the CCDC149 family.</text>
</comment>
<dbReference type="GeneID" id="106472061"/>
<gene>
    <name evidence="5" type="primary">LOC106472061</name>
</gene>
<evidence type="ECO:0000256" key="2">
    <source>
        <dbReference type="ARBA" id="ARBA00023054"/>
    </source>
</evidence>
<evidence type="ECO:0000256" key="3">
    <source>
        <dbReference type="SAM" id="Coils"/>
    </source>
</evidence>
<dbReference type="RefSeq" id="XP_022256381.1">
    <property type="nucleotide sequence ID" value="XM_022400673.1"/>
</dbReference>
<feature type="coiled-coil region" evidence="3">
    <location>
        <begin position="12"/>
        <end position="67"/>
    </location>
</feature>
<dbReference type="Proteomes" id="UP000694941">
    <property type="component" value="Unplaced"/>
</dbReference>
<evidence type="ECO:0000313" key="4">
    <source>
        <dbReference type="Proteomes" id="UP000694941"/>
    </source>
</evidence>
<dbReference type="Pfam" id="PF09789">
    <property type="entry name" value="CC149"/>
    <property type="match status" value="1"/>
</dbReference>
<dbReference type="PANTHER" id="PTHR21682:SF2">
    <property type="entry name" value="COILED-COIL DOMAIN-CONTAINING PROTEIN 149"/>
    <property type="match status" value="1"/>
</dbReference>
<evidence type="ECO:0000313" key="5">
    <source>
        <dbReference type="RefSeq" id="XP_022256381.1"/>
    </source>
</evidence>
<proteinExistence type="inferred from homology"/>
<keyword evidence="2 3" id="KW-0175">Coiled coil</keyword>
<dbReference type="InterPro" id="IPR019179">
    <property type="entry name" value="CC149"/>
</dbReference>
<evidence type="ECO:0000256" key="1">
    <source>
        <dbReference type="ARBA" id="ARBA00005872"/>
    </source>
</evidence>
<feature type="coiled-coil region" evidence="3">
    <location>
        <begin position="96"/>
        <end position="123"/>
    </location>
</feature>
<sequence>MAKIGHQLQLECQNLRSELNITKCKLESKNEAVLILNRELDQYRSERDQLKLMADQLRERYNSLKKRVEGWGPSLMGVYDIRGFRGEGEQSLAQLLCELKEKNRALQTEVDDLKQKLSDAQGDTRLLRHQLARQRSDSLDESFDHQFTPVEKEDLVKQMEDLQYKCSQLERDLQAVLDEKEELVTVRDAYHHKVNRLNQQLNLAIHGKEHRIVDIDAVLMENRYLQERVKQLQEEKLMLLSSLSKYKNTLDKKRSRTGLKFGSGNGGVLISSKQVQQLLQSNPFLDLPNNPSTLADLRTLVMALFESLNDKTLALSHQRKANKLLGNRITELEKQMQAVGTDSVQIYVDNEKETENFMRVYNGDGDGDIVDKMGDESLEATCVEQESSTHTESCCKSISDSDLPISNLEGQNNTVHHDIDVLPTMESEQSVVVAARDARTRRLLSLHLYTYVVKAKCLSDPSPNLGRVKDSLSLTKMRKRMISLHSYRSF</sequence>
<dbReference type="PANTHER" id="PTHR21682">
    <property type="entry name" value="COILED-COIL DOMAIN-CONTAINING PROTEIN 149"/>
    <property type="match status" value="1"/>
</dbReference>
<keyword evidence="4" id="KW-1185">Reference proteome</keyword>
<feature type="coiled-coil region" evidence="3">
    <location>
        <begin position="152"/>
        <end position="186"/>
    </location>
</feature>
<accession>A0ABM1TKH5</accession>
<protein>
    <submittedName>
        <fullName evidence="5">Coiled-coil domain-containing protein 149-like isoform X2</fullName>
    </submittedName>
</protein>
<name>A0ABM1TKH5_LIMPO</name>
<reference evidence="5" key="1">
    <citation type="submission" date="2025-08" db="UniProtKB">
        <authorList>
            <consortium name="RefSeq"/>
        </authorList>
    </citation>
    <scope>IDENTIFICATION</scope>
    <source>
        <tissue evidence="5">Muscle</tissue>
    </source>
</reference>
<organism evidence="4 5">
    <name type="scientific">Limulus polyphemus</name>
    <name type="common">Atlantic horseshoe crab</name>
    <dbReference type="NCBI Taxonomy" id="6850"/>
    <lineage>
        <taxon>Eukaryota</taxon>
        <taxon>Metazoa</taxon>
        <taxon>Ecdysozoa</taxon>
        <taxon>Arthropoda</taxon>
        <taxon>Chelicerata</taxon>
        <taxon>Merostomata</taxon>
        <taxon>Xiphosura</taxon>
        <taxon>Limulidae</taxon>
        <taxon>Limulus</taxon>
    </lineage>
</organism>